<dbReference type="SUPFAM" id="SSF56112">
    <property type="entry name" value="Protein kinase-like (PK-like)"/>
    <property type="match status" value="1"/>
</dbReference>
<comment type="caution">
    <text evidence="2">The sequence shown here is derived from an EMBL/GenBank/DDBJ whole genome shotgun (WGS) entry which is preliminary data.</text>
</comment>
<dbReference type="PANTHER" id="PTHR21310">
    <property type="entry name" value="AMINOGLYCOSIDE PHOSPHOTRANSFERASE-RELATED-RELATED"/>
    <property type="match status" value="1"/>
</dbReference>
<proteinExistence type="predicted"/>
<evidence type="ECO:0000313" key="2">
    <source>
        <dbReference type="EMBL" id="KAL0958433.1"/>
    </source>
</evidence>
<evidence type="ECO:0000259" key="1">
    <source>
        <dbReference type="Pfam" id="PF01636"/>
    </source>
</evidence>
<feature type="domain" description="Aminoglycoside phosphotransferase" evidence="1">
    <location>
        <begin position="45"/>
        <end position="304"/>
    </location>
</feature>
<sequence length="390" mass="43037">MSATRSKRPEILALEALLDLGALKASLCMVTGAKDCAALDVLDAGGYHQVYLARMDDENEVIARVSINNSDHLSLARKMRSEVATMQWIRANTDIPVPAVLFACTNPVNPVGAAYMIMQKLPGHALGKVWDEISQTQKDTIIAQLARFNVTLMKSGSFKQIGSMVPTNGGISIGPLIPSPISWFFRRDPTLDNGPWNSEQEYLLACVSRELQWIATHQDKLAAVWANDATNPGEDTTVADYTTLLQRLQAEIPRLEGLDDSYGQLGPFVIRHPDLSLGNILVRDDDPTVITGIIDWEGSYTAPLWAMTPVPQFLHDYGDLFQGDPALVISAAKCREVFLKTCYDELPGVFETIHKAGRKLSRIEKVAQFVTTIVSLENIQESITDILDRN</sequence>
<protein>
    <recommendedName>
        <fullName evidence="1">Aminoglycoside phosphotransferase domain-containing protein</fullName>
    </recommendedName>
</protein>
<dbReference type="EMBL" id="JASNQZ010000004">
    <property type="protein sequence ID" value="KAL0958433.1"/>
    <property type="molecule type" value="Genomic_DNA"/>
</dbReference>
<dbReference type="InterPro" id="IPR051678">
    <property type="entry name" value="AGP_Transferase"/>
</dbReference>
<evidence type="ECO:0000313" key="3">
    <source>
        <dbReference type="Proteomes" id="UP001556367"/>
    </source>
</evidence>
<keyword evidence="3" id="KW-1185">Reference proteome</keyword>
<name>A0ABR3JT17_9AGAR</name>
<dbReference type="Proteomes" id="UP001556367">
    <property type="component" value="Unassembled WGS sequence"/>
</dbReference>
<dbReference type="Gene3D" id="3.30.200.20">
    <property type="entry name" value="Phosphorylase Kinase, domain 1"/>
    <property type="match status" value="1"/>
</dbReference>
<accession>A0ABR3JT17</accession>
<organism evidence="2 3">
    <name type="scientific">Hohenbuehelia grisea</name>
    <dbReference type="NCBI Taxonomy" id="104357"/>
    <lineage>
        <taxon>Eukaryota</taxon>
        <taxon>Fungi</taxon>
        <taxon>Dikarya</taxon>
        <taxon>Basidiomycota</taxon>
        <taxon>Agaricomycotina</taxon>
        <taxon>Agaricomycetes</taxon>
        <taxon>Agaricomycetidae</taxon>
        <taxon>Agaricales</taxon>
        <taxon>Pleurotineae</taxon>
        <taxon>Pleurotaceae</taxon>
        <taxon>Hohenbuehelia</taxon>
    </lineage>
</organism>
<dbReference type="InterPro" id="IPR011009">
    <property type="entry name" value="Kinase-like_dom_sf"/>
</dbReference>
<reference evidence="3" key="1">
    <citation type="submission" date="2024-06" db="EMBL/GenBank/DDBJ databases">
        <title>Multi-omics analyses provide insights into the biosynthesis of the anticancer antibiotic pleurotin in Hohenbuehelia grisea.</title>
        <authorList>
            <person name="Weaver J.A."/>
            <person name="Alberti F."/>
        </authorList>
    </citation>
    <scope>NUCLEOTIDE SEQUENCE [LARGE SCALE GENOMIC DNA]</scope>
    <source>
        <strain evidence="3">T-177</strain>
    </source>
</reference>
<gene>
    <name evidence="2" type="ORF">HGRIS_000575</name>
</gene>
<dbReference type="PANTHER" id="PTHR21310:SF13">
    <property type="entry name" value="AMINOGLYCOSIDE PHOSPHOTRANSFERASE DOMAIN-CONTAINING PROTEIN"/>
    <property type="match status" value="1"/>
</dbReference>
<dbReference type="Gene3D" id="3.90.1200.10">
    <property type="match status" value="1"/>
</dbReference>
<dbReference type="Pfam" id="PF01636">
    <property type="entry name" value="APH"/>
    <property type="match status" value="1"/>
</dbReference>
<dbReference type="InterPro" id="IPR002575">
    <property type="entry name" value="Aminoglycoside_PTrfase"/>
</dbReference>